<dbReference type="EMBL" id="JARHTQ010000005">
    <property type="protein sequence ID" value="MDF2255942.1"/>
    <property type="molecule type" value="Genomic_DNA"/>
</dbReference>
<evidence type="ECO:0000256" key="3">
    <source>
        <dbReference type="ARBA" id="ARBA00023121"/>
    </source>
</evidence>
<protein>
    <submittedName>
        <fullName evidence="5">GPP34 family phosphoprotein</fullName>
    </submittedName>
</protein>
<name>A0ABT5YWH3_9ACTN</name>
<reference evidence="5 6" key="1">
    <citation type="submission" date="2023-03" db="EMBL/GenBank/DDBJ databases">
        <title>Draft genome sequence of type strain Streptomyces ferralitis JCM 14344.</title>
        <authorList>
            <person name="Klaysubun C."/>
            <person name="Duangmal K."/>
        </authorList>
    </citation>
    <scope>NUCLEOTIDE SEQUENCE [LARGE SCALE GENOMIC DNA]</scope>
    <source>
        <strain evidence="5 6">JCM 14344</strain>
    </source>
</reference>
<dbReference type="InterPro" id="IPR038261">
    <property type="entry name" value="GPP34-like_sf"/>
</dbReference>
<dbReference type="InterPro" id="IPR008628">
    <property type="entry name" value="GPP34-like"/>
</dbReference>
<evidence type="ECO:0000256" key="2">
    <source>
        <dbReference type="ARBA" id="ARBA00023034"/>
    </source>
</evidence>
<proteinExistence type="predicted"/>
<comment type="caution">
    <text evidence="5">The sequence shown here is derived from an EMBL/GenBank/DDBJ whole genome shotgun (WGS) entry which is preliminary data.</text>
</comment>
<evidence type="ECO:0000313" key="6">
    <source>
        <dbReference type="Proteomes" id="UP001220022"/>
    </source>
</evidence>
<keyword evidence="4" id="KW-0472">Membrane</keyword>
<dbReference type="Pfam" id="PF05719">
    <property type="entry name" value="GPP34"/>
    <property type="match status" value="1"/>
</dbReference>
<evidence type="ECO:0000256" key="1">
    <source>
        <dbReference type="ARBA" id="ARBA00004255"/>
    </source>
</evidence>
<evidence type="ECO:0000313" key="5">
    <source>
        <dbReference type="EMBL" id="MDF2255942.1"/>
    </source>
</evidence>
<keyword evidence="6" id="KW-1185">Reference proteome</keyword>
<sequence>MQTLGDDIVLLALGREGRVRQPEYLRKIVSGSELVRLAAARRVAIVRKRIVVLDATSTGDPLLDAALVDIRTSRHAPRSVKWVARRRPHLIESYLARLSEVGVLRAERRSVLGLLSETKWFVVDTARAADARARLDAIVQSTGPVDASQTTFAGLVWAGYLHFWLYPGREGRPDRKRLRQIARRDHVARIVRAASKREP</sequence>
<gene>
    <name evidence="5" type="ORF">P2L57_09460</name>
</gene>
<accession>A0ABT5YWH3</accession>
<keyword evidence="3" id="KW-0446">Lipid-binding</keyword>
<keyword evidence="2" id="KW-0333">Golgi apparatus</keyword>
<organism evidence="5 6">
    <name type="scientific">Streptantibioticus ferralitis</name>
    <dbReference type="NCBI Taxonomy" id="236510"/>
    <lineage>
        <taxon>Bacteria</taxon>
        <taxon>Bacillati</taxon>
        <taxon>Actinomycetota</taxon>
        <taxon>Actinomycetes</taxon>
        <taxon>Kitasatosporales</taxon>
        <taxon>Streptomycetaceae</taxon>
        <taxon>Streptantibioticus</taxon>
    </lineage>
</organism>
<evidence type="ECO:0000256" key="4">
    <source>
        <dbReference type="ARBA" id="ARBA00023136"/>
    </source>
</evidence>
<dbReference type="Proteomes" id="UP001220022">
    <property type="component" value="Unassembled WGS sequence"/>
</dbReference>
<dbReference type="Gene3D" id="1.10.3630.10">
    <property type="entry name" value="yeast vps74-n-term truncation variant domain like"/>
    <property type="match status" value="1"/>
</dbReference>
<dbReference type="RefSeq" id="WP_275811385.1">
    <property type="nucleotide sequence ID" value="NZ_BAAANM010000018.1"/>
</dbReference>
<comment type="subcellular location">
    <subcellularLocation>
        <location evidence="1">Golgi apparatus membrane</location>
        <topology evidence="1">Peripheral membrane protein</topology>
        <orientation evidence="1">Cytoplasmic side</orientation>
    </subcellularLocation>
</comment>